<dbReference type="OrthoDB" id="9787738at2"/>
<evidence type="ECO:0000313" key="2">
    <source>
        <dbReference type="EMBL" id="TPW31249.1"/>
    </source>
</evidence>
<keyword evidence="2" id="KW-0808">Transferase</keyword>
<dbReference type="PANTHER" id="PTHR43591">
    <property type="entry name" value="METHYLTRANSFERASE"/>
    <property type="match status" value="1"/>
</dbReference>
<organism evidence="2 3">
    <name type="scientific">Pararhizobium mangrovi</name>
    <dbReference type="NCBI Taxonomy" id="2590452"/>
    <lineage>
        <taxon>Bacteria</taxon>
        <taxon>Pseudomonadati</taxon>
        <taxon>Pseudomonadota</taxon>
        <taxon>Alphaproteobacteria</taxon>
        <taxon>Hyphomicrobiales</taxon>
        <taxon>Rhizobiaceae</taxon>
        <taxon>Rhizobium/Agrobacterium group</taxon>
        <taxon>Pararhizobium</taxon>
    </lineage>
</organism>
<proteinExistence type="predicted"/>
<keyword evidence="3" id="KW-1185">Reference proteome</keyword>
<dbReference type="InterPro" id="IPR013216">
    <property type="entry name" value="Methyltransf_11"/>
</dbReference>
<dbReference type="AlphaFoldDB" id="A0A506UEP8"/>
<dbReference type="Proteomes" id="UP000320314">
    <property type="component" value="Unassembled WGS sequence"/>
</dbReference>
<evidence type="ECO:0000259" key="1">
    <source>
        <dbReference type="Pfam" id="PF08241"/>
    </source>
</evidence>
<dbReference type="GO" id="GO:0032259">
    <property type="term" value="P:methylation"/>
    <property type="evidence" value="ECO:0007669"/>
    <property type="project" value="UniProtKB-KW"/>
</dbReference>
<dbReference type="InterPro" id="IPR029063">
    <property type="entry name" value="SAM-dependent_MTases_sf"/>
</dbReference>
<dbReference type="CDD" id="cd02440">
    <property type="entry name" value="AdoMet_MTases"/>
    <property type="match status" value="1"/>
</dbReference>
<evidence type="ECO:0000313" key="3">
    <source>
        <dbReference type="Proteomes" id="UP000320314"/>
    </source>
</evidence>
<reference evidence="2 3" key="1">
    <citation type="submission" date="2019-06" db="EMBL/GenBank/DDBJ databases">
        <authorList>
            <person name="Li M."/>
        </authorList>
    </citation>
    <scope>NUCLEOTIDE SEQUENCE [LARGE SCALE GENOMIC DNA]</scope>
    <source>
        <strain evidence="2 3">BGMRC6574</strain>
    </source>
</reference>
<dbReference type="EMBL" id="VHLH01000004">
    <property type="protein sequence ID" value="TPW31249.1"/>
    <property type="molecule type" value="Genomic_DNA"/>
</dbReference>
<name>A0A506UEP8_9HYPH</name>
<protein>
    <submittedName>
        <fullName evidence="2">Methyltransferase domain-containing protein</fullName>
    </submittedName>
</protein>
<feature type="domain" description="Methyltransferase type 11" evidence="1">
    <location>
        <begin position="50"/>
        <end position="144"/>
    </location>
</feature>
<dbReference type="Pfam" id="PF08241">
    <property type="entry name" value="Methyltransf_11"/>
    <property type="match status" value="1"/>
</dbReference>
<accession>A0A506UEP8</accession>
<dbReference type="GO" id="GO:0008757">
    <property type="term" value="F:S-adenosylmethionine-dependent methyltransferase activity"/>
    <property type="evidence" value="ECO:0007669"/>
    <property type="project" value="InterPro"/>
</dbReference>
<comment type="caution">
    <text evidence="2">The sequence shown here is derived from an EMBL/GenBank/DDBJ whole genome shotgun (WGS) entry which is preliminary data.</text>
</comment>
<dbReference type="SUPFAM" id="SSF53335">
    <property type="entry name" value="S-adenosyl-L-methionine-dependent methyltransferases"/>
    <property type="match status" value="1"/>
</dbReference>
<gene>
    <name evidence="2" type="ORF">FJU11_03360</name>
</gene>
<sequence length="258" mass="27709">MEREDGYETVVGTQFGSRADAYLESTVHAGGEDLAAIVAQVAERPGLTVLDLGCGGGHVTFNAAPHAASVTAYDVAPQMLAVVERAAAERGLSNVKTRRGVAEALPFDDASFDIVLTRLSAHHWSDFAKGIGEAARVLKPGGIVGFADTLSPGRPMLDTYLQTIETLRDCSHVRCYAHAEWIAAMTGAGLRVGEARQYRLRLDFDAWIERMKTPQVQTDAIRALQKSVASEATGYFETEADGSFTIDVGWFSATKPSS</sequence>
<dbReference type="RefSeq" id="WP_141165611.1">
    <property type="nucleotide sequence ID" value="NZ_VHLH01000004.1"/>
</dbReference>
<keyword evidence="2" id="KW-0489">Methyltransferase</keyword>
<dbReference type="Gene3D" id="3.40.50.150">
    <property type="entry name" value="Vaccinia Virus protein VP39"/>
    <property type="match status" value="1"/>
</dbReference>